<dbReference type="SUPFAM" id="SSF47413">
    <property type="entry name" value="lambda repressor-like DNA-binding domains"/>
    <property type="match status" value="1"/>
</dbReference>
<evidence type="ECO:0000313" key="3">
    <source>
        <dbReference type="Proteomes" id="UP000199594"/>
    </source>
</evidence>
<gene>
    <name evidence="2" type="ORF">SAMN04487956_11420</name>
</gene>
<dbReference type="AlphaFoldDB" id="A0A1I6ZYJ7"/>
<organism evidence="2 3">
    <name type="scientific">Halomonas saccharevitans</name>
    <dbReference type="NCBI Taxonomy" id="416872"/>
    <lineage>
        <taxon>Bacteria</taxon>
        <taxon>Pseudomonadati</taxon>
        <taxon>Pseudomonadota</taxon>
        <taxon>Gammaproteobacteria</taxon>
        <taxon>Oceanospirillales</taxon>
        <taxon>Halomonadaceae</taxon>
        <taxon>Halomonas</taxon>
    </lineage>
</organism>
<dbReference type="SMART" id="SM00530">
    <property type="entry name" value="HTH_XRE"/>
    <property type="match status" value="1"/>
</dbReference>
<dbReference type="RefSeq" id="WP_089848918.1">
    <property type="nucleotide sequence ID" value="NZ_FPAQ01000014.1"/>
</dbReference>
<dbReference type="InterPro" id="IPR001387">
    <property type="entry name" value="Cro/C1-type_HTH"/>
</dbReference>
<reference evidence="2 3" key="1">
    <citation type="submission" date="2016-10" db="EMBL/GenBank/DDBJ databases">
        <authorList>
            <person name="de Groot N.N."/>
        </authorList>
    </citation>
    <scope>NUCLEOTIDE SEQUENCE [LARGE SCALE GENOMIC DNA]</scope>
    <source>
        <strain evidence="2 3">CGMCC 1.6493</strain>
    </source>
</reference>
<name>A0A1I6ZYJ7_9GAMM</name>
<dbReference type="GO" id="GO:0003677">
    <property type="term" value="F:DNA binding"/>
    <property type="evidence" value="ECO:0007669"/>
    <property type="project" value="InterPro"/>
</dbReference>
<proteinExistence type="predicted"/>
<dbReference type="PROSITE" id="PS50943">
    <property type="entry name" value="HTH_CROC1"/>
    <property type="match status" value="1"/>
</dbReference>
<dbReference type="Pfam" id="PF01381">
    <property type="entry name" value="HTH_3"/>
    <property type="match status" value="1"/>
</dbReference>
<feature type="domain" description="HTH cro/C1-type" evidence="1">
    <location>
        <begin position="13"/>
        <end position="69"/>
    </location>
</feature>
<protein>
    <submittedName>
        <fullName evidence="2">HTH-type transcriptional regulator / antitoxin HipB</fullName>
    </submittedName>
</protein>
<sequence>MKITSPEMLAQSLKNARKRRHLTQQATAEQVGIKQATVSGFEHHPERSRLETLFKLLSALELELHVTERNSAEDTTSPEAGWEQEW</sequence>
<accession>A0A1I6ZYJ7</accession>
<evidence type="ECO:0000313" key="2">
    <source>
        <dbReference type="EMBL" id="SFT67733.1"/>
    </source>
</evidence>
<dbReference type="Proteomes" id="UP000199594">
    <property type="component" value="Unassembled WGS sequence"/>
</dbReference>
<dbReference type="CDD" id="cd00093">
    <property type="entry name" value="HTH_XRE"/>
    <property type="match status" value="1"/>
</dbReference>
<dbReference type="InterPro" id="IPR010982">
    <property type="entry name" value="Lambda_DNA-bd_dom_sf"/>
</dbReference>
<dbReference type="OrthoDB" id="5891007at2"/>
<dbReference type="EMBL" id="FPAQ01000014">
    <property type="protein sequence ID" value="SFT67733.1"/>
    <property type="molecule type" value="Genomic_DNA"/>
</dbReference>
<evidence type="ECO:0000259" key="1">
    <source>
        <dbReference type="PROSITE" id="PS50943"/>
    </source>
</evidence>
<dbReference type="Gene3D" id="1.10.260.40">
    <property type="entry name" value="lambda repressor-like DNA-binding domains"/>
    <property type="match status" value="1"/>
</dbReference>